<proteinExistence type="inferred from homology"/>
<evidence type="ECO:0000256" key="1">
    <source>
        <dbReference type="ARBA" id="ARBA00004613"/>
    </source>
</evidence>
<comment type="similarity">
    <text evidence="3">Belongs to the TGF-beta family.</text>
</comment>
<feature type="domain" description="TGF-beta family profile" evidence="4">
    <location>
        <begin position="253"/>
        <end position="381"/>
    </location>
</feature>
<name>A0A8E0S0X5_9TREM</name>
<dbReference type="PROSITE" id="PS51362">
    <property type="entry name" value="TGF_BETA_2"/>
    <property type="match status" value="1"/>
</dbReference>
<dbReference type="SUPFAM" id="SSF57501">
    <property type="entry name" value="Cystine-knot cytokines"/>
    <property type="match status" value="1"/>
</dbReference>
<sequence length="381" mass="43161">MNRMMEEQRNQDTLVINLLSALKGQPEPLSSIEVNKLRQTTPSVVERFVKLINQDKLVDDVTTGILDKRTFDDLSRSLVFLETAQCSLSQTGPVHTCLVLRHPISFPEEPVMMAQLSAFIEPAALACDIQLKLHFLSPTSYQYKDDVFHLYTDGSKQSLRQVPWRASNKQEVTWDITAAIADLKTHLNQVAYPVIMTVECTGMTAVTMWNVPPVKEILIADRQAVIELLTAKTLQVKMSYNRRRLSSRSVSAQSRRSNLCPSFMDGERHLAMCCLFEYTLSKQQMDANPKLRFIIFPQHLPLNLCHGRCVGAHVDWRNSHVMLLNRYFEGLPQEEREVLQDSMPCCAANQTAPFTIVYKNQSGQLTTETLPKAKKISCACG</sequence>
<evidence type="ECO:0000313" key="5">
    <source>
        <dbReference type="EMBL" id="KAA0197562.1"/>
    </source>
</evidence>
<keyword evidence="6" id="KW-1185">Reference proteome</keyword>
<comment type="subcellular location">
    <subcellularLocation>
        <location evidence="1">Secreted</location>
    </subcellularLocation>
</comment>
<organism evidence="5 6">
    <name type="scientific">Fasciolopsis buskii</name>
    <dbReference type="NCBI Taxonomy" id="27845"/>
    <lineage>
        <taxon>Eukaryota</taxon>
        <taxon>Metazoa</taxon>
        <taxon>Spiralia</taxon>
        <taxon>Lophotrochozoa</taxon>
        <taxon>Platyhelminthes</taxon>
        <taxon>Trematoda</taxon>
        <taxon>Digenea</taxon>
        <taxon>Plagiorchiida</taxon>
        <taxon>Echinostomata</taxon>
        <taxon>Echinostomatoidea</taxon>
        <taxon>Fasciolidae</taxon>
        <taxon>Fasciolopsis</taxon>
    </lineage>
</organism>
<dbReference type="OrthoDB" id="5948587at2759"/>
<dbReference type="EMBL" id="LUCM01002305">
    <property type="protein sequence ID" value="KAA0197562.1"/>
    <property type="molecule type" value="Genomic_DNA"/>
</dbReference>
<dbReference type="AlphaFoldDB" id="A0A8E0S0X5"/>
<gene>
    <name evidence="5" type="ORF">FBUS_03606</name>
</gene>
<keyword evidence="3" id="KW-0339">Growth factor</keyword>
<protein>
    <recommendedName>
        <fullName evidence="4">TGF-beta family profile domain-containing protein</fullName>
    </recommendedName>
</protein>
<dbReference type="InterPro" id="IPR029034">
    <property type="entry name" value="Cystine-knot_cytokine"/>
</dbReference>
<evidence type="ECO:0000259" key="4">
    <source>
        <dbReference type="PROSITE" id="PS51362"/>
    </source>
</evidence>
<dbReference type="Pfam" id="PF00019">
    <property type="entry name" value="TGF_beta"/>
    <property type="match status" value="1"/>
</dbReference>
<evidence type="ECO:0000313" key="6">
    <source>
        <dbReference type="Proteomes" id="UP000728185"/>
    </source>
</evidence>
<evidence type="ECO:0000256" key="2">
    <source>
        <dbReference type="ARBA" id="ARBA00022525"/>
    </source>
</evidence>
<keyword evidence="2" id="KW-0964">Secreted</keyword>
<accession>A0A8E0S0X5</accession>
<dbReference type="InterPro" id="IPR001839">
    <property type="entry name" value="TGF-b_C"/>
</dbReference>
<dbReference type="Proteomes" id="UP000728185">
    <property type="component" value="Unassembled WGS sequence"/>
</dbReference>
<dbReference type="CDD" id="cd19378">
    <property type="entry name" value="TGF_beta_DAF7"/>
    <property type="match status" value="1"/>
</dbReference>
<dbReference type="Gene3D" id="2.10.90.10">
    <property type="entry name" value="Cystine-knot cytokines"/>
    <property type="match status" value="1"/>
</dbReference>
<reference evidence="5" key="1">
    <citation type="submission" date="2019-05" db="EMBL/GenBank/DDBJ databases">
        <title>Annotation for the trematode Fasciolopsis buski.</title>
        <authorList>
            <person name="Choi Y.-J."/>
        </authorList>
    </citation>
    <scope>NUCLEOTIDE SEQUENCE</scope>
    <source>
        <strain evidence="5">HT</strain>
        <tissue evidence="5">Whole worm</tissue>
    </source>
</reference>
<dbReference type="GO" id="GO:0005576">
    <property type="term" value="C:extracellular region"/>
    <property type="evidence" value="ECO:0007669"/>
    <property type="project" value="UniProtKB-SubCell"/>
</dbReference>
<evidence type="ECO:0000256" key="3">
    <source>
        <dbReference type="RuleBase" id="RU000354"/>
    </source>
</evidence>
<comment type="caution">
    <text evidence="5">The sequence shown here is derived from an EMBL/GenBank/DDBJ whole genome shotgun (WGS) entry which is preliminary data.</text>
</comment>
<dbReference type="GO" id="GO:0008083">
    <property type="term" value="F:growth factor activity"/>
    <property type="evidence" value="ECO:0007669"/>
    <property type="project" value="UniProtKB-KW"/>
</dbReference>